<sequence length="316" mass="34304">MDLKEWPILRCAIRSHIYSIQYHDMLKPLRLLIWLGLVLATTCAVIVMIGRMSPDEPASPSRQLRVGYAIEAPYAFRDIGGGLHGESVDVLRAALRRLGRPEPIWIHAEFPTLLHELRMGRIDVIAAGLFVTPARAAQVAFTRPTAAVQPALLVGLGNPEQLHALQDLVVRPRLRLAVIDRSVEAGQALEAGMPDERLLRLPDAAGGLDAVRSGRAAAFMLSAPALQWALAQPGTPAGELARPFSPPTGSSLGLPALAMRRGDPLRDQIDQVLATYVGSQEHLELVRQYGFRESEIAPVRGTHPPGDPATNAEAER</sequence>
<dbReference type="SMART" id="SM00062">
    <property type="entry name" value="PBPb"/>
    <property type="match status" value="1"/>
</dbReference>
<protein>
    <submittedName>
        <fullName evidence="5">Polar amino acid transport system substrate-binding protein</fullName>
    </submittedName>
</protein>
<feature type="region of interest" description="Disordered" evidence="2">
    <location>
        <begin position="296"/>
        <end position="316"/>
    </location>
</feature>
<dbReference type="EMBL" id="JABSNM010000020">
    <property type="protein sequence ID" value="NRT57880.1"/>
    <property type="molecule type" value="Genomic_DNA"/>
</dbReference>
<dbReference type="Gene3D" id="3.40.190.10">
    <property type="entry name" value="Periplasmic binding protein-like II"/>
    <property type="match status" value="2"/>
</dbReference>
<dbReference type="PANTHER" id="PTHR35936">
    <property type="entry name" value="MEMBRANE-BOUND LYTIC MUREIN TRANSGLYCOSYLASE F"/>
    <property type="match status" value="1"/>
</dbReference>
<proteinExistence type="predicted"/>
<dbReference type="PANTHER" id="PTHR35936:SF17">
    <property type="entry name" value="ARGININE-BINDING EXTRACELLULAR PROTEIN ARTP"/>
    <property type="match status" value="1"/>
</dbReference>
<gene>
    <name evidence="5" type="ORF">HNQ01_003641</name>
</gene>
<keyword evidence="1" id="KW-0732">Signal</keyword>
<keyword evidence="3" id="KW-0812">Transmembrane</keyword>
<evidence type="ECO:0000256" key="1">
    <source>
        <dbReference type="ARBA" id="ARBA00022729"/>
    </source>
</evidence>
<evidence type="ECO:0000259" key="4">
    <source>
        <dbReference type="SMART" id="SM00062"/>
    </source>
</evidence>
<accession>A0ABX2G773</accession>
<evidence type="ECO:0000313" key="6">
    <source>
        <dbReference type="Proteomes" id="UP001516061"/>
    </source>
</evidence>
<evidence type="ECO:0000256" key="3">
    <source>
        <dbReference type="SAM" id="Phobius"/>
    </source>
</evidence>
<name>A0ABX2G773_9BURK</name>
<dbReference type="InterPro" id="IPR001638">
    <property type="entry name" value="Solute-binding_3/MltF_N"/>
</dbReference>
<dbReference type="Pfam" id="PF00497">
    <property type="entry name" value="SBP_bac_3"/>
    <property type="match status" value="1"/>
</dbReference>
<keyword evidence="3" id="KW-0472">Membrane</keyword>
<dbReference type="SUPFAM" id="SSF53850">
    <property type="entry name" value="Periplasmic binding protein-like II"/>
    <property type="match status" value="1"/>
</dbReference>
<organism evidence="5 6">
    <name type="scientific">Sphaerotilus uruguayifluvii</name>
    <dbReference type="NCBI Taxonomy" id="2735897"/>
    <lineage>
        <taxon>Bacteria</taxon>
        <taxon>Pseudomonadati</taxon>
        <taxon>Pseudomonadota</taxon>
        <taxon>Betaproteobacteria</taxon>
        <taxon>Burkholderiales</taxon>
        <taxon>Sphaerotilaceae</taxon>
        <taxon>Sphaerotilus</taxon>
    </lineage>
</organism>
<comment type="caution">
    <text evidence="5">The sequence shown here is derived from an EMBL/GenBank/DDBJ whole genome shotgun (WGS) entry which is preliminary data.</text>
</comment>
<dbReference type="Proteomes" id="UP001516061">
    <property type="component" value="Unassembled WGS sequence"/>
</dbReference>
<dbReference type="RefSeq" id="WP_173806915.1">
    <property type="nucleotide sequence ID" value="NZ_JABSNM010000020.1"/>
</dbReference>
<evidence type="ECO:0000256" key="2">
    <source>
        <dbReference type="SAM" id="MobiDB-lite"/>
    </source>
</evidence>
<feature type="domain" description="Solute-binding protein family 3/N-terminal" evidence="4">
    <location>
        <begin position="63"/>
        <end position="293"/>
    </location>
</feature>
<evidence type="ECO:0000313" key="5">
    <source>
        <dbReference type="EMBL" id="NRT57880.1"/>
    </source>
</evidence>
<feature type="transmembrane region" description="Helical" evidence="3">
    <location>
        <begin position="31"/>
        <end position="52"/>
    </location>
</feature>
<reference evidence="5 6" key="1">
    <citation type="submission" date="2020-05" db="EMBL/GenBank/DDBJ databases">
        <title>Genomic Encyclopedia of Type Strains, Phase IV (KMG-V): Genome sequencing to study the core and pangenomes of soil and plant-associated prokaryotes.</title>
        <authorList>
            <person name="Whitman W."/>
        </authorList>
    </citation>
    <scope>NUCLEOTIDE SEQUENCE [LARGE SCALE GENOMIC DNA]</scope>
    <source>
        <strain evidence="5 6">C29</strain>
    </source>
</reference>
<keyword evidence="6" id="KW-1185">Reference proteome</keyword>
<keyword evidence="3" id="KW-1133">Transmembrane helix</keyword>